<dbReference type="eggNOG" id="COG1638">
    <property type="taxonomic scope" value="Bacteria"/>
</dbReference>
<dbReference type="Gene3D" id="3.40.190.170">
    <property type="entry name" value="Bacterial extracellular solute-binding protein, family 7"/>
    <property type="match status" value="1"/>
</dbReference>
<dbReference type="InterPro" id="IPR018389">
    <property type="entry name" value="DctP_fam"/>
</dbReference>
<dbReference type="InterPro" id="IPR004682">
    <property type="entry name" value="TRAP_DctP"/>
</dbReference>
<dbReference type="GO" id="GO:0030288">
    <property type="term" value="C:outer membrane-bounded periplasmic space"/>
    <property type="evidence" value="ECO:0007669"/>
    <property type="project" value="InterPro"/>
</dbReference>
<dbReference type="EMBL" id="AP011529">
    <property type="protein sequence ID" value="BAI80836.1"/>
    <property type="molecule type" value="Genomic_DNA"/>
</dbReference>
<gene>
    <name evidence="4" type="ordered locus">DEFDS_1375</name>
</gene>
<dbReference type="STRING" id="639282.DEFDS_1375"/>
<keyword evidence="2" id="KW-0813">Transport</keyword>
<dbReference type="HOGENOM" id="CLU_036176_1_3_0"/>
<dbReference type="KEGG" id="ddf:DEFDS_1375"/>
<dbReference type="Pfam" id="PF03480">
    <property type="entry name" value="DctP"/>
    <property type="match status" value="1"/>
</dbReference>
<dbReference type="PANTHER" id="PTHR33376:SF7">
    <property type="entry name" value="C4-DICARBOXYLATE-BINDING PROTEIN DCTB"/>
    <property type="match status" value="1"/>
</dbReference>
<dbReference type="InterPro" id="IPR038404">
    <property type="entry name" value="TRAP_DctP_sf"/>
</dbReference>
<sequence>MRIFQFLVLIFFLSIYCYSKTFRISHVVSDNSPKGLAISFFKKHVEFNSKGKIKIEIYPNGVLFDDREALDALKRGIIQFAAPSFSKIADYVPEFQIYDMPYLFKSMDQIHRSYISDVSSYLKQKALVKGFVVLAFWDNGFKVITTRDKPILKPLDLKGLKIRTQGSFVINKTLELVGAKPVVKPFNVVIDLLKAGIIDGQQNTFSNIYTQGFYKYQNYMTLSRLGFLGYAFITSNKFWNSLNSKEKKLIMNALEEATAFEYRVAEEKNKDNFIRIKIHSNMKIIKMDSKMLKLWEEYFKNYYSIFYPVVGKKLIDEVLRLE</sequence>
<keyword evidence="3" id="KW-0732">Signal</keyword>
<comment type="similarity">
    <text evidence="1">Belongs to the bacterial solute-binding protein 7 family.</text>
</comment>
<evidence type="ECO:0000256" key="1">
    <source>
        <dbReference type="ARBA" id="ARBA00009023"/>
    </source>
</evidence>
<reference evidence="4 5" key="1">
    <citation type="journal article" date="2010" name="DNA Res.">
        <title>Bacterial lifestyle in a deep-sea hydrothermal vent chimney revealed by the genome sequence of the thermophilic bacterium Deferribacter desulfuricans SSM1.</title>
        <authorList>
            <person name="Takaki Y."/>
            <person name="Shimamura S."/>
            <person name="Nakagawa S."/>
            <person name="Fukuhara Y."/>
            <person name="Horikawa H."/>
            <person name="Ankai A."/>
            <person name="Harada T."/>
            <person name="Hosoyama A."/>
            <person name="Oguchi A."/>
            <person name="Fukui S."/>
            <person name="Fujita N."/>
            <person name="Takami H."/>
            <person name="Takai K."/>
        </authorList>
    </citation>
    <scope>NUCLEOTIDE SEQUENCE [LARGE SCALE GENOMIC DNA]</scope>
    <source>
        <strain evidence="5">DSM 14783 / JCM 11476 / NBRC 101012 / SSM1</strain>
    </source>
</reference>
<dbReference type="GO" id="GO:0055085">
    <property type="term" value="P:transmembrane transport"/>
    <property type="evidence" value="ECO:0007669"/>
    <property type="project" value="InterPro"/>
</dbReference>
<dbReference type="Proteomes" id="UP000001520">
    <property type="component" value="Chromosome"/>
</dbReference>
<dbReference type="PIRSF" id="PIRSF006470">
    <property type="entry name" value="DctB"/>
    <property type="match status" value="1"/>
</dbReference>
<dbReference type="OrthoDB" id="9815946at2"/>
<evidence type="ECO:0000313" key="4">
    <source>
        <dbReference type="EMBL" id="BAI80836.1"/>
    </source>
</evidence>
<accession>D3PE13</accession>
<protein>
    <submittedName>
        <fullName evidence="4">C4-dicarboxylate transporter, substrate-binding protein</fullName>
    </submittedName>
</protein>
<evidence type="ECO:0000313" key="5">
    <source>
        <dbReference type="Proteomes" id="UP000001520"/>
    </source>
</evidence>
<dbReference type="NCBIfam" id="TIGR00787">
    <property type="entry name" value="dctP"/>
    <property type="match status" value="1"/>
</dbReference>
<name>D3PE13_DEFDS</name>
<dbReference type="NCBIfam" id="NF037995">
    <property type="entry name" value="TRAP_S1"/>
    <property type="match status" value="1"/>
</dbReference>
<dbReference type="RefSeq" id="WP_013008082.1">
    <property type="nucleotide sequence ID" value="NC_013939.1"/>
</dbReference>
<evidence type="ECO:0000256" key="2">
    <source>
        <dbReference type="ARBA" id="ARBA00022448"/>
    </source>
</evidence>
<dbReference type="CDD" id="cd13674">
    <property type="entry name" value="PBP2_TRAP_SBP_like_1"/>
    <property type="match status" value="1"/>
</dbReference>
<keyword evidence="5" id="KW-1185">Reference proteome</keyword>
<evidence type="ECO:0000256" key="3">
    <source>
        <dbReference type="ARBA" id="ARBA00022729"/>
    </source>
</evidence>
<dbReference type="AlphaFoldDB" id="D3PE13"/>
<proteinExistence type="inferred from homology"/>
<organism evidence="4 5">
    <name type="scientific">Deferribacter desulfuricans (strain DSM 14783 / JCM 11476 / NBRC 101012 / SSM1)</name>
    <dbReference type="NCBI Taxonomy" id="639282"/>
    <lineage>
        <taxon>Bacteria</taxon>
        <taxon>Pseudomonadati</taxon>
        <taxon>Deferribacterota</taxon>
        <taxon>Deferribacteres</taxon>
        <taxon>Deferribacterales</taxon>
        <taxon>Deferribacteraceae</taxon>
        <taxon>Deferribacter</taxon>
    </lineage>
</organism>
<dbReference type="PANTHER" id="PTHR33376">
    <property type="match status" value="1"/>
</dbReference>